<dbReference type="UniPathway" id="UPA00665"/>
<dbReference type="PANTHER" id="PTHR33695:SF1">
    <property type="entry name" value="LIPOPROTEIN SIGNAL PEPTIDASE"/>
    <property type="match status" value="1"/>
</dbReference>
<organism evidence="11 12">
    <name type="scientific">Croceibacterium xixiisoli</name>
    <dbReference type="NCBI Taxonomy" id="1476466"/>
    <lineage>
        <taxon>Bacteria</taxon>
        <taxon>Pseudomonadati</taxon>
        <taxon>Pseudomonadota</taxon>
        <taxon>Alphaproteobacteria</taxon>
        <taxon>Sphingomonadales</taxon>
        <taxon>Erythrobacteraceae</taxon>
        <taxon>Croceibacterium</taxon>
    </lineage>
</organism>
<comment type="function">
    <text evidence="9">This protein specifically catalyzes the removal of signal peptides from prolipoproteins.</text>
</comment>
<evidence type="ECO:0000256" key="5">
    <source>
        <dbReference type="ARBA" id="ARBA00022750"/>
    </source>
</evidence>
<dbReference type="GO" id="GO:0005886">
    <property type="term" value="C:plasma membrane"/>
    <property type="evidence" value="ECO:0007669"/>
    <property type="project" value="UniProtKB-SubCell"/>
</dbReference>
<keyword evidence="6 9" id="KW-0378">Hydrolase</keyword>
<evidence type="ECO:0000256" key="1">
    <source>
        <dbReference type="ARBA" id="ARBA00006139"/>
    </source>
</evidence>
<feature type="transmembrane region" description="Helical" evidence="9">
    <location>
        <begin position="140"/>
        <end position="161"/>
    </location>
</feature>
<feature type="transmembrane region" description="Helical" evidence="9">
    <location>
        <begin position="78"/>
        <end position="96"/>
    </location>
</feature>
<name>A0A6I4U095_9SPHN</name>
<dbReference type="PRINTS" id="PR00781">
    <property type="entry name" value="LIPOSIGPTASE"/>
</dbReference>
<keyword evidence="4 9" id="KW-0812">Transmembrane</keyword>
<keyword evidence="8 9" id="KW-0472">Membrane</keyword>
<proteinExistence type="inferred from homology"/>
<protein>
    <recommendedName>
        <fullName evidence="9">Lipoprotein signal peptidase</fullName>
        <ecNumber evidence="9">3.4.23.36</ecNumber>
    </recommendedName>
    <alternativeName>
        <fullName evidence="9">Prolipoprotein signal peptidase</fullName>
    </alternativeName>
    <alternativeName>
        <fullName evidence="9">Signal peptidase II</fullName>
        <shortName evidence="9">SPase II</shortName>
    </alternativeName>
</protein>
<dbReference type="GO" id="GO:0006508">
    <property type="term" value="P:proteolysis"/>
    <property type="evidence" value="ECO:0007669"/>
    <property type="project" value="UniProtKB-KW"/>
</dbReference>
<dbReference type="InterPro" id="IPR001872">
    <property type="entry name" value="Peptidase_A8"/>
</dbReference>
<dbReference type="AlphaFoldDB" id="A0A6I4U095"/>
<dbReference type="Proteomes" id="UP000469430">
    <property type="component" value="Unassembled WGS sequence"/>
</dbReference>
<evidence type="ECO:0000256" key="9">
    <source>
        <dbReference type="HAMAP-Rule" id="MF_00161"/>
    </source>
</evidence>
<feature type="active site" evidence="9">
    <location>
        <position position="131"/>
    </location>
</feature>
<evidence type="ECO:0000256" key="7">
    <source>
        <dbReference type="ARBA" id="ARBA00022989"/>
    </source>
</evidence>
<dbReference type="GO" id="GO:0004190">
    <property type="term" value="F:aspartic-type endopeptidase activity"/>
    <property type="evidence" value="ECO:0007669"/>
    <property type="project" value="UniProtKB-UniRule"/>
</dbReference>
<dbReference type="PANTHER" id="PTHR33695">
    <property type="entry name" value="LIPOPROTEIN SIGNAL PEPTIDASE"/>
    <property type="match status" value="1"/>
</dbReference>
<sequence length="186" mass="20767">MSLDTLNVDNKTAWRNRIIGLVLALALYAVDQWLKNYMQYTLDLEQVRNINVLPFFDLTWVPNYGVSLGMLTATSMEMRWMLVGLTGAIALVVAIWMLRERRLIDVIALAMILGGALGNIHDRYTVGFVIDFINIHFWGWTPFVFNLADAAITLGVLIILARSLFMGEKSAPSQGGAQAEESAENS</sequence>
<gene>
    <name evidence="9 11" type="primary">lspA</name>
    <name evidence="11" type="ORF">GRI97_13855</name>
</gene>
<evidence type="ECO:0000256" key="10">
    <source>
        <dbReference type="RuleBase" id="RU004181"/>
    </source>
</evidence>
<keyword evidence="5 9" id="KW-0064">Aspartyl protease</keyword>
<keyword evidence="2 9" id="KW-1003">Cell membrane</keyword>
<evidence type="ECO:0000256" key="6">
    <source>
        <dbReference type="ARBA" id="ARBA00022801"/>
    </source>
</evidence>
<evidence type="ECO:0000313" key="11">
    <source>
        <dbReference type="EMBL" id="MXP00074.1"/>
    </source>
</evidence>
<evidence type="ECO:0000313" key="12">
    <source>
        <dbReference type="Proteomes" id="UP000469430"/>
    </source>
</evidence>
<dbReference type="HAMAP" id="MF_00161">
    <property type="entry name" value="LspA"/>
    <property type="match status" value="1"/>
</dbReference>
<dbReference type="NCBIfam" id="TIGR00077">
    <property type="entry name" value="lspA"/>
    <property type="match status" value="1"/>
</dbReference>
<comment type="caution">
    <text evidence="11">The sequence shown here is derived from an EMBL/GenBank/DDBJ whole genome shotgun (WGS) entry which is preliminary data.</text>
</comment>
<dbReference type="OrthoDB" id="9810259at2"/>
<keyword evidence="12" id="KW-1185">Reference proteome</keyword>
<feature type="transmembrane region" description="Helical" evidence="9">
    <location>
        <begin position="12"/>
        <end position="30"/>
    </location>
</feature>
<keyword evidence="3 9" id="KW-0645">Protease</keyword>
<dbReference type="Pfam" id="PF01252">
    <property type="entry name" value="Peptidase_A8"/>
    <property type="match status" value="1"/>
</dbReference>
<feature type="transmembrane region" description="Helical" evidence="9">
    <location>
        <begin position="103"/>
        <end position="120"/>
    </location>
</feature>
<comment type="subcellular location">
    <subcellularLocation>
        <location evidence="9">Cell membrane</location>
        <topology evidence="9">Multi-pass membrane protein</topology>
    </subcellularLocation>
</comment>
<reference evidence="11 12" key="1">
    <citation type="submission" date="2019-12" db="EMBL/GenBank/DDBJ databases">
        <title>Genomic-based taxomic classification of the family Erythrobacteraceae.</title>
        <authorList>
            <person name="Xu L."/>
        </authorList>
    </citation>
    <scope>NUCLEOTIDE SEQUENCE [LARGE SCALE GENOMIC DNA]</scope>
    <source>
        <strain evidence="11 12">S36</strain>
    </source>
</reference>
<evidence type="ECO:0000256" key="3">
    <source>
        <dbReference type="ARBA" id="ARBA00022670"/>
    </source>
</evidence>
<comment type="similarity">
    <text evidence="1 9 10">Belongs to the peptidase A8 family.</text>
</comment>
<feature type="active site" evidence="9">
    <location>
        <position position="149"/>
    </location>
</feature>
<dbReference type="EC" id="3.4.23.36" evidence="9"/>
<comment type="catalytic activity">
    <reaction evidence="9">
        <text>Release of signal peptides from bacterial membrane prolipoproteins. Hydrolyzes -Xaa-Yaa-Zaa-|-(S,diacylglyceryl)Cys-, in which Xaa is hydrophobic (preferably Leu), and Yaa (Ala or Ser) and Zaa (Gly or Ala) have small, neutral side chains.</text>
        <dbReference type="EC" id="3.4.23.36"/>
    </reaction>
</comment>
<dbReference type="RefSeq" id="WP_161391813.1">
    <property type="nucleotide sequence ID" value="NZ_JBHSCP010000002.1"/>
</dbReference>
<evidence type="ECO:0000256" key="2">
    <source>
        <dbReference type="ARBA" id="ARBA00022475"/>
    </source>
</evidence>
<evidence type="ECO:0000256" key="8">
    <source>
        <dbReference type="ARBA" id="ARBA00023136"/>
    </source>
</evidence>
<keyword evidence="7 9" id="KW-1133">Transmembrane helix</keyword>
<dbReference type="EMBL" id="WTYJ01000003">
    <property type="protein sequence ID" value="MXP00074.1"/>
    <property type="molecule type" value="Genomic_DNA"/>
</dbReference>
<evidence type="ECO:0000256" key="4">
    <source>
        <dbReference type="ARBA" id="ARBA00022692"/>
    </source>
</evidence>
<comment type="pathway">
    <text evidence="9">Protein modification; lipoprotein biosynthesis (signal peptide cleavage).</text>
</comment>
<accession>A0A6I4U095</accession>